<dbReference type="EMBL" id="CP021111">
    <property type="protein sequence ID" value="ARP94169.1"/>
    <property type="molecule type" value="Genomic_DNA"/>
</dbReference>
<reference evidence="1 2" key="1">
    <citation type="submission" date="2017-05" db="EMBL/GenBank/DDBJ databases">
        <title>Complete and WGS of Bordetella genogroups.</title>
        <authorList>
            <person name="Spilker T."/>
            <person name="LiPuma J."/>
        </authorList>
    </citation>
    <scope>NUCLEOTIDE SEQUENCE [LARGE SCALE GENOMIC DNA]</scope>
    <source>
        <strain evidence="1 2">AU7206</strain>
    </source>
</reference>
<accession>A0A1W6ZA24</accession>
<evidence type="ECO:0000313" key="2">
    <source>
        <dbReference type="Proteomes" id="UP000194161"/>
    </source>
</evidence>
<dbReference type="InterPro" id="IPR056510">
    <property type="entry name" value="WapI"/>
</dbReference>
<gene>
    <name evidence="1" type="ORF">CAL15_07100</name>
</gene>
<sequence>MFDIPAGDFALSIEPLFCRPDRENERRHDWIAVRMMASVPHIRAEKESEMMRGEIEVLIQDIEKMYASIQGCRKPRPVEYRAMEGILDLDLTLIDLPRGAVRLTFAVWSEPANGIRLIGSVPIDQTFLPGMISGLRQLAAFE</sequence>
<keyword evidence="2" id="KW-1185">Reference proteome</keyword>
<dbReference type="Proteomes" id="UP000194161">
    <property type="component" value="Chromosome"/>
</dbReference>
<dbReference type="KEGG" id="bgm:CAL15_07100"/>
<dbReference type="Pfam" id="PF24716">
    <property type="entry name" value="WapI"/>
    <property type="match status" value="1"/>
</dbReference>
<dbReference type="AlphaFoldDB" id="A0A1W6ZA24"/>
<dbReference type="OrthoDB" id="8637400at2"/>
<organism evidence="1 2">
    <name type="scientific">Bordetella genomosp. 13</name>
    <dbReference type="NCBI Taxonomy" id="463040"/>
    <lineage>
        <taxon>Bacteria</taxon>
        <taxon>Pseudomonadati</taxon>
        <taxon>Pseudomonadota</taxon>
        <taxon>Betaproteobacteria</taxon>
        <taxon>Burkholderiales</taxon>
        <taxon>Alcaligenaceae</taxon>
        <taxon>Bordetella</taxon>
    </lineage>
</organism>
<dbReference type="RefSeq" id="WP_086077937.1">
    <property type="nucleotide sequence ID" value="NZ_CP021111.1"/>
</dbReference>
<proteinExistence type="predicted"/>
<protein>
    <submittedName>
        <fullName evidence="1">Uncharacterized protein</fullName>
    </submittedName>
</protein>
<name>A0A1W6ZA24_9BORD</name>
<evidence type="ECO:0000313" key="1">
    <source>
        <dbReference type="EMBL" id="ARP94169.1"/>
    </source>
</evidence>